<evidence type="ECO:0008006" key="3">
    <source>
        <dbReference type="Google" id="ProtNLM"/>
    </source>
</evidence>
<accession>A0A096CVB7</accession>
<dbReference type="PROSITE" id="PS51257">
    <property type="entry name" value="PROKAR_LIPOPROTEIN"/>
    <property type="match status" value="1"/>
</dbReference>
<dbReference type="GeneID" id="91082563"/>
<evidence type="ECO:0000313" key="2">
    <source>
        <dbReference type="Proteomes" id="UP000029538"/>
    </source>
</evidence>
<protein>
    <recommendedName>
        <fullName evidence="3">Lipoprotein</fullName>
    </recommendedName>
</protein>
<name>A0A096CVB7_9BACT</name>
<gene>
    <name evidence="1" type="ORF">HMPREF0654_05940</name>
</gene>
<evidence type="ECO:0000313" key="1">
    <source>
        <dbReference type="EMBL" id="KGF49209.1"/>
    </source>
</evidence>
<proteinExistence type="predicted"/>
<sequence>MKHLKFSFIAVIIVMLFSSCGKEILDENPDEPLKKGKKKQVSLVINEDITVSEMSLFVPKSRAVKQKLYAVNVFQKKPGQAEFSKFAYGLFDDSSKMNIVLDEENTYSFECLIVEEGEDAVFNSTEGYMAPFLKGTKMIPTKLENKFVKSSSVNFSNLSGVQTQISEAQKVWSPRMIKQYGKSEEFAPKTADKVKLATKCTVFGVRLVVAPPEEGTLEVTFLEDYVLTITSKDPKYDHASIYSFATLEKAIEEGYNGKFYFILKWTKADGTIKTENRTIVMKRNVMTKVNIEVKNPDPKAFSIIEDSAEMSEETIDWIFKG</sequence>
<comment type="caution">
    <text evidence="1">The sequence shown here is derived from an EMBL/GenBank/DDBJ whole genome shotgun (WGS) entry which is preliminary data.</text>
</comment>
<organism evidence="1 2">
    <name type="scientific">Prevotella disiens DNF00882</name>
    <dbReference type="NCBI Taxonomy" id="1401075"/>
    <lineage>
        <taxon>Bacteria</taxon>
        <taxon>Pseudomonadati</taxon>
        <taxon>Bacteroidota</taxon>
        <taxon>Bacteroidia</taxon>
        <taxon>Bacteroidales</taxon>
        <taxon>Prevotellaceae</taxon>
        <taxon>Prevotella</taxon>
    </lineage>
</organism>
<dbReference type="RefSeq" id="WP_021669382.1">
    <property type="nucleotide sequence ID" value="NZ_JRNR01000054.1"/>
</dbReference>
<dbReference type="EMBL" id="JRNR01000054">
    <property type="protein sequence ID" value="KGF49209.1"/>
    <property type="molecule type" value="Genomic_DNA"/>
</dbReference>
<dbReference type="Proteomes" id="UP000029538">
    <property type="component" value="Unassembled WGS sequence"/>
</dbReference>
<reference evidence="1 2" key="1">
    <citation type="submission" date="2014-07" db="EMBL/GenBank/DDBJ databases">
        <authorList>
            <person name="McCorrison J."/>
            <person name="Sanka R."/>
            <person name="Torralba M."/>
            <person name="Gillis M."/>
            <person name="Haft D.H."/>
            <person name="Methe B."/>
            <person name="Sutton G."/>
            <person name="Nelson K.E."/>
        </authorList>
    </citation>
    <scope>NUCLEOTIDE SEQUENCE [LARGE SCALE GENOMIC DNA]</scope>
    <source>
        <strain evidence="1 2">DNF00882</strain>
    </source>
</reference>
<dbReference type="AlphaFoldDB" id="A0A096CVB7"/>